<dbReference type="PANTHER" id="PTHR46880">
    <property type="entry name" value="RAS-ASSOCIATING DOMAIN-CONTAINING PROTEIN"/>
    <property type="match status" value="1"/>
</dbReference>
<dbReference type="EMBL" id="CALNXI010000824">
    <property type="protein sequence ID" value="CAH3141804.1"/>
    <property type="molecule type" value="Genomic_DNA"/>
</dbReference>
<sequence>MKKACSTRWLSFDRSVAALHQEYEAVLHTLKALGEDGCATAHGLFNRLKEGKFLGVLFILKDVLPVLSHLSKAFQGGSVAFSQVVPLINATKASLEELLETNSPVQKFLAVLQSYTHICEDIKVSAAQQQQLTTANVGAMPLAWLPYMLCFYYVTNE</sequence>
<keyword evidence="2" id="KW-1185">Reference proteome</keyword>
<gene>
    <name evidence="1" type="ORF">PEVE_00042276</name>
</gene>
<name>A0ABN8PDW6_9CNID</name>
<reference evidence="1 2" key="1">
    <citation type="submission" date="2022-05" db="EMBL/GenBank/DDBJ databases">
        <authorList>
            <consortium name="Genoscope - CEA"/>
            <person name="William W."/>
        </authorList>
    </citation>
    <scope>NUCLEOTIDE SEQUENCE [LARGE SCALE GENOMIC DNA]</scope>
</reference>
<evidence type="ECO:0000313" key="1">
    <source>
        <dbReference type="EMBL" id="CAH3141804.1"/>
    </source>
</evidence>
<organism evidence="1 2">
    <name type="scientific">Porites evermanni</name>
    <dbReference type="NCBI Taxonomy" id="104178"/>
    <lineage>
        <taxon>Eukaryota</taxon>
        <taxon>Metazoa</taxon>
        <taxon>Cnidaria</taxon>
        <taxon>Anthozoa</taxon>
        <taxon>Hexacorallia</taxon>
        <taxon>Scleractinia</taxon>
        <taxon>Fungiina</taxon>
        <taxon>Poritidae</taxon>
        <taxon>Porites</taxon>
    </lineage>
</organism>
<evidence type="ECO:0000313" key="2">
    <source>
        <dbReference type="Proteomes" id="UP001159427"/>
    </source>
</evidence>
<proteinExistence type="predicted"/>
<protein>
    <submittedName>
        <fullName evidence="1">Uncharacterized protein</fullName>
    </submittedName>
</protein>
<accession>A0ABN8PDW6</accession>
<dbReference type="Proteomes" id="UP001159427">
    <property type="component" value="Unassembled WGS sequence"/>
</dbReference>
<comment type="caution">
    <text evidence="1">The sequence shown here is derived from an EMBL/GenBank/DDBJ whole genome shotgun (WGS) entry which is preliminary data.</text>
</comment>
<dbReference type="PANTHER" id="PTHR46880:SF5">
    <property type="entry name" value="DUF4371 DOMAIN-CONTAINING PROTEIN"/>
    <property type="match status" value="1"/>
</dbReference>